<gene>
    <name evidence="7" type="ORF">BOO71_0005761</name>
</gene>
<sequence length="265" mass="29313">MRAYLSDVRHFACWFETDLEGRMFEPNHISTPALTRYLTHLELLRLQPASINRAVVALKRFCGWAQQTGLASGDPARNVRFMRLVPTTPQGLNDLEEGALVRSVTRHGSLRDQAIVVVMLHTGLRAGETCQLEGRDLILEAEKGTLRVTGRGQRVRDVALDAAARAAIRRYHPALPGPSARLFPSTRQGAALSPRALGDLIRKYARLAGLEISAHDLRHRFGSVMARQVPLRRLAQIMGHDSLKTTALYTRASASALQAEVEEIA</sequence>
<evidence type="ECO:0000256" key="3">
    <source>
        <dbReference type="ARBA" id="ARBA00023172"/>
    </source>
</evidence>
<evidence type="ECO:0000256" key="1">
    <source>
        <dbReference type="ARBA" id="ARBA00008857"/>
    </source>
</evidence>
<dbReference type="Pfam" id="PF00589">
    <property type="entry name" value="Phage_integrase"/>
    <property type="match status" value="1"/>
</dbReference>
<feature type="domain" description="Core-binding (CB)" evidence="6">
    <location>
        <begin position="1"/>
        <end position="66"/>
    </location>
</feature>
<evidence type="ECO:0000313" key="7">
    <source>
        <dbReference type="EMBL" id="OLV18540.1"/>
    </source>
</evidence>
<accession>A0A1U7P059</accession>
<evidence type="ECO:0000259" key="6">
    <source>
        <dbReference type="PROSITE" id="PS51900"/>
    </source>
</evidence>
<dbReference type="InterPro" id="IPR010998">
    <property type="entry name" value="Integrase_recombinase_N"/>
</dbReference>
<evidence type="ECO:0000256" key="4">
    <source>
        <dbReference type="PROSITE-ProRule" id="PRU01248"/>
    </source>
</evidence>
<dbReference type="Gene3D" id="1.10.443.10">
    <property type="entry name" value="Intergrase catalytic core"/>
    <property type="match status" value="1"/>
</dbReference>
<dbReference type="PROSITE" id="PS51898">
    <property type="entry name" value="TYR_RECOMBINASE"/>
    <property type="match status" value="1"/>
</dbReference>
<dbReference type="Proteomes" id="UP000186607">
    <property type="component" value="Unassembled WGS sequence"/>
</dbReference>
<dbReference type="Gene3D" id="1.10.150.130">
    <property type="match status" value="1"/>
</dbReference>
<comment type="similarity">
    <text evidence="1">Belongs to the 'phage' integrase family.</text>
</comment>
<evidence type="ECO:0000313" key="8">
    <source>
        <dbReference type="Proteomes" id="UP000186607"/>
    </source>
</evidence>
<name>A0A1U7P059_9DEIO</name>
<dbReference type="InterPro" id="IPR050090">
    <property type="entry name" value="Tyrosine_recombinase_XerCD"/>
</dbReference>
<organism evidence="7 8">
    <name type="scientific">Deinococcus marmoris</name>
    <dbReference type="NCBI Taxonomy" id="249408"/>
    <lineage>
        <taxon>Bacteria</taxon>
        <taxon>Thermotogati</taxon>
        <taxon>Deinococcota</taxon>
        <taxon>Deinococci</taxon>
        <taxon>Deinococcales</taxon>
        <taxon>Deinococcaceae</taxon>
        <taxon>Deinococcus</taxon>
    </lineage>
</organism>
<dbReference type="InterPro" id="IPR044068">
    <property type="entry name" value="CB"/>
</dbReference>
<dbReference type="GO" id="GO:0006310">
    <property type="term" value="P:DNA recombination"/>
    <property type="evidence" value="ECO:0007669"/>
    <property type="project" value="UniProtKB-KW"/>
</dbReference>
<keyword evidence="3" id="KW-0233">DNA recombination</keyword>
<evidence type="ECO:0000256" key="2">
    <source>
        <dbReference type="ARBA" id="ARBA00023125"/>
    </source>
</evidence>
<keyword evidence="8" id="KW-1185">Reference proteome</keyword>
<dbReference type="GO" id="GO:0015074">
    <property type="term" value="P:DNA integration"/>
    <property type="evidence" value="ECO:0007669"/>
    <property type="project" value="InterPro"/>
</dbReference>
<evidence type="ECO:0000259" key="5">
    <source>
        <dbReference type="PROSITE" id="PS51898"/>
    </source>
</evidence>
<dbReference type="PROSITE" id="PS51900">
    <property type="entry name" value="CB"/>
    <property type="match status" value="1"/>
</dbReference>
<keyword evidence="2 4" id="KW-0238">DNA-binding</keyword>
<dbReference type="AlphaFoldDB" id="A0A1U7P059"/>
<comment type="caution">
    <text evidence="7">The sequence shown here is derived from an EMBL/GenBank/DDBJ whole genome shotgun (WGS) entry which is preliminary data.</text>
</comment>
<dbReference type="GO" id="GO:0003677">
    <property type="term" value="F:DNA binding"/>
    <property type="evidence" value="ECO:0007669"/>
    <property type="project" value="UniProtKB-UniRule"/>
</dbReference>
<feature type="domain" description="Tyr recombinase" evidence="5">
    <location>
        <begin position="87"/>
        <end position="262"/>
    </location>
</feature>
<dbReference type="PANTHER" id="PTHR30349:SF64">
    <property type="entry name" value="PROPHAGE INTEGRASE INTD-RELATED"/>
    <property type="match status" value="1"/>
</dbReference>
<proteinExistence type="inferred from homology"/>
<dbReference type="SUPFAM" id="SSF56349">
    <property type="entry name" value="DNA breaking-rejoining enzymes"/>
    <property type="match status" value="1"/>
</dbReference>
<dbReference type="STRING" id="249408.BOO71_0005761"/>
<dbReference type="CDD" id="cd00397">
    <property type="entry name" value="DNA_BRE_C"/>
    <property type="match status" value="1"/>
</dbReference>
<reference evidence="7 8" key="1">
    <citation type="submission" date="2017-01" db="EMBL/GenBank/DDBJ databases">
        <title>Genome Analysis of Deinococcus marmoris KOPRI26562.</title>
        <authorList>
            <person name="Kim J.H."/>
            <person name="Oh H.-M."/>
        </authorList>
    </citation>
    <scope>NUCLEOTIDE SEQUENCE [LARGE SCALE GENOMIC DNA]</scope>
    <source>
        <strain evidence="7 8">KOPRI26562</strain>
    </source>
</reference>
<protein>
    <submittedName>
        <fullName evidence="7">Site-specific recombinase XerD</fullName>
    </submittedName>
</protein>
<dbReference type="InterPro" id="IPR002104">
    <property type="entry name" value="Integrase_catalytic"/>
</dbReference>
<dbReference type="InterPro" id="IPR013762">
    <property type="entry name" value="Integrase-like_cat_sf"/>
</dbReference>
<dbReference type="InterPro" id="IPR011010">
    <property type="entry name" value="DNA_brk_join_enz"/>
</dbReference>
<dbReference type="EMBL" id="MSTI01000066">
    <property type="protein sequence ID" value="OLV18540.1"/>
    <property type="molecule type" value="Genomic_DNA"/>
</dbReference>
<dbReference type="PANTHER" id="PTHR30349">
    <property type="entry name" value="PHAGE INTEGRASE-RELATED"/>
    <property type="match status" value="1"/>
</dbReference>